<dbReference type="Gene3D" id="3.60.20.40">
    <property type="match status" value="1"/>
</dbReference>
<dbReference type="EMBL" id="CP011409">
    <property type="protein sequence ID" value="AKZ61286.1"/>
    <property type="molecule type" value="Genomic_DNA"/>
</dbReference>
<keyword evidence="2" id="KW-1185">Reference proteome</keyword>
<sequence>MPTFNANHYPYASRRSAVFANRGMVATGQPLAAQAGLQVLQAGGNAIDAAIAAAAALTVVEPTANGIGGDAFALIWHKGQLHGLNASGPAPMAISLDALSAAGHKTVPKYGALPVTVPGTPSAWATMAERFGRLPLSRSMAGAVSLAQDGFPVSPMVAVAWQQAYRNFTREFKDDHFKSWFDTFGALDGSGRAPQAGEVWRSPGHAATLQSIADDNARSFYQGALAEKTAAFVRAAGGYLDASDLAAYRPEWVDPIRANYRGYDVWEIPPNGHGLVALLALNMLKGFDFSERDTLLTYHRQIEAIKLAYADGLAHIADSGHMRVSVQDLLSEAYADERRKLIGARAALPAPGEPPRGGTVYLCTADNEGNMVSFIQSNYMGFGSGLVVPGTGISLHNRGNNFTLDAAHPNCLAPGKRPYHTIIPGFLTKDGEAVGPFGVMGGFMQPQGHVQMVMNTVDFGLNPQASLDAPRWEWESGNKVSIEHTTAEHLFRSLGPAGLGHEVSWSGNQLGFGRGQIIWRDANGVLCGGTEPRSDGCVAAW</sequence>
<dbReference type="RefSeq" id="WP_053194701.1">
    <property type="nucleotide sequence ID" value="NZ_CP011409.1"/>
</dbReference>
<gene>
    <name evidence="1" type="ORF">F506_00160</name>
</gene>
<dbReference type="InterPro" id="IPR043138">
    <property type="entry name" value="GGT_lsub"/>
</dbReference>
<dbReference type="Proteomes" id="UP000063429">
    <property type="component" value="Chromosome"/>
</dbReference>
<dbReference type="InterPro" id="IPR029055">
    <property type="entry name" value="Ntn_hydrolases_N"/>
</dbReference>
<accession>A0ABN4HR05</accession>
<name>A0ABN4HR05_9BURK</name>
<dbReference type="InterPro" id="IPR052896">
    <property type="entry name" value="GGT-like_enzyme"/>
</dbReference>
<evidence type="ECO:0000313" key="2">
    <source>
        <dbReference type="Proteomes" id="UP000063429"/>
    </source>
</evidence>
<proteinExistence type="predicted"/>
<dbReference type="InterPro" id="IPR043137">
    <property type="entry name" value="GGT_ssub_C"/>
</dbReference>
<dbReference type="Pfam" id="PF01019">
    <property type="entry name" value="G_glu_transpept"/>
    <property type="match status" value="1"/>
</dbReference>
<organism evidence="1 2">
    <name type="scientific">Herbaspirillum hiltneri N3</name>
    <dbReference type="NCBI Taxonomy" id="1262470"/>
    <lineage>
        <taxon>Bacteria</taxon>
        <taxon>Pseudomonadati</taxon>
        <taxon>Pseudomonadota</taxon>
        <taxon>Betaproteobacteria</taxon>
        <taxon>Burkholderiales</taxon>
        <taxon>Oxalobacteraceae</taxon>
        <taxon>Herbaspirillum</taxon>
    </lineage>
</organism>
<dbReference type="PANTHER" id="PTHR43881:SF1">
    <property type="entry name" value="GAMMA-GLUTAMYLTRANSPEPTIDASE (AFU_ORTHOLOGUE AFUA_4G13580)"/>
    <property type="match status" value="1"/>
</dbReference>
<dbReference type="PANTHER" id="PTHR43881">
    <property type="entry name" value="GAMMA-GLUTAMYLTRANSPEPTIDASE (AFU_ORTHOLOGUE AFUA_4G13580)"/>
    <property type="match status" value="1"/>
</dbReference>
<protein>
    <submittedName>
        <fullName evidence="1">Gamma-glutamyltransferase</fullName>
    </submittedName>
</protein>
<dbReference type="PRINTS" id="PR01210">
    <property type="entry name" value="GGTRANSPTASE"/>
</dbReference>
<dbReference type="Gene3D" id="1.10.246.130">
    <property type="match status" value="1"/>
</dbReference>
<reference evidence="2" key="1">
    <citation type="journal article" date="2015" name="Genome Announc.">
        <title>Complete Genome Sequence of Herbaspirillum hiltneri N3 (DSM 17495), Isolated from Surface-Sterilized Wheat Roots.</title>
        <authorList>
            <person name="Guizelini D."/>
            <person name="Saizaki P.M."/>
            <person name="Coimbra N.A."/>
            <person name="Weiss V.A."/>
            <person name="Faoro H."/>
            <person name="Sfeir M.Z."/>
            <person name="Baura V.A."/>
            <person name="Monteiro R.A."/>
            <person name="Chubatsu L.S."/>
            <person name="Souza E.M."/>
            <person name="Cruz L.M."/>
            <person name="Pedrosa F.O."/>
            <person name="Raittz R.T."/>
            <person name="Marchaukoski J.N."/>
            <person name="Steffens M.B."/>
        </authorList>
    </citation>
    <scope>NUCLEOTIDE SEQUENCE [LARGE SCALE GENOMIC DNA]</scope>
    <source>
        <strain evidence="2">N3</strain>
    </source>
</reference>
<evidence type="ECO:0000313" key="1">
    <source>
        <dbReference type="EMBL" id="AKZ61286.1"/>
    </source>
</evidence>
<dbReference type="SUPFAM" id="SSF56235">
    <property type="entry name" value="N-terminal nucleophile aminohydrolases (Ntn hydrolases)"/>
    <property type="match status" value="1"/>
</dbReference>